<dbReference type="Proteomes" id="UP000276776">
    <property type="component" value="Unassembled WGS sequence"/>
</dbReference>
<keyword evidence="7" id="KW-0675">Receptor</keyword>
<reference evidence="12 13" key="2">
    <citation type="submission" date="2018-11" db="EMBL/GenBank/DDBJ databases">
        <authorList>
            <consortium name="Pathogen Informatics"/>
        </authorList>
    </citation>
    <scope>NUCLEOTIDE SEQUENCE [LARGE SCALE GENOMIC DNA]</scope>
</reference>
<evidence type="ECO:0000313" key="12">
    <source>
        <dbReference type="EMBL" id="VDN08075.1"/>
    </source>
</evidence>
<feature type="transmembrane region" description="Helical" evidence="10">
    <location>
        <begin position="260"/>
        <end position="280"/>
    </location>
</feature>
<keyword evidence="8" id="KW-0325">Glycoprotein</keyword>
<dbReference type="GO" id="GO:0005886">
    <property type="term" value="C:plasma membrane"/>
    <property type="evidence" value="ECO:0007669"/>
    <property type="project" value="UniProtKB-SubCell"/>
</dbReference>
<evidence type="ECO:0000256" key="1">
    <source>
        <dbReference type="ARBA" id="ARBA00004651"/>
    </source>
</evidence>
<feature type="transmembrane region" description="Helical" evidence="10">
    <location>
        <begin position="43"/>
        <end position="67"/>
    </location>
</feature>
<evidence type="ECO:0000256" key="7">
    <source>
        <dbReference type="ARBA" id="ARBA00023170"/>
    </source>
</evidence>
<dbReference type="InterPro" id="IPR017452">
    <property type="entry name" value="GPCR_Rhodpsn_7TM"/>
</dbReference>
<evidence type="ECO:0000256" key="9">
    <source>
        <dbReference type="ARBA" id="ARBA00023224"/>
    </source>
</evidence>
<evidence type="ECO:0000259" key="11">
    <source>
        <dbReference type="PROSITE" id="PS50262"/>
    </source>
</evidence>
<gene>
    <name evidence="12" type="ORF">TCLT_LOCUS10386</name>
</gene>
<reference evidence="14" key="1">
    <citation type="submission" date="2017-02" db="UniProtKB">
        <authorList>
            <consortium name="WormBaseParasite"/>
        </authorList>
    </citation>
    <scope>IDENTIFICATION</scope>
</reference>
<keyword evidence="6 10" id="KW-0472">Membrane</keyword>
<evidence type="ECO:0000256" key="2">
    <source>
        <dbReference type="ARBA" id="ARBA00022475"/>
    </source>
</evidence>
<keyword evidence="13" id="KW-1185">Reference proteome</keyword>
<keyword evidence="3 10" id="KW-0812">Transmembrane</keyword>
<comment type="subcellular location">
    <subcellularLocation>
        <location evidence="1">Cell membrane</location>
        <topology evidence="1">Multi-pass membrane protein</topology>
    </subcellularLocation>
</comment>
<evidence type="ECO:0000256" key="10">
    <source>
        <dbReference type="SAM" id="Phobius"/>
    </source>
</evidence>
<accession>A0A0N5DB35</accession>
<dbReference type="STRING" id="103827.A0A0N5DB35"/>
<feature type="transmembrane region" description="Helical" evidence="10">
    <location>
        <begin position="13"/>
        <end position="31"/>
    </location>
</feature>
<evidence type="ECO:0000256" key="5">
    <source>
        <dbReference type="ARBA" id="ARBA00023040"/>
    </source>
</evidence>
<keyword evidence="5" id="KW-0297">G-protein coupled receptor</keyword>
<keyword evidence="2" id="KW-1003">Cell membrane</keyword>
<dbReference type="PRINTS" id="PR00237">
    <property type="entry name" value="GPCRRHODOPSN"/>
</dbReference>
<feature type="transmembrane region" description="Helical" evidence="10">
    <location>
        <begin position="168"/>
        <end position="190"/>
    </location>
</feature>
<evidence type="ECO:0000313" key="14">
    <source>
        <dbReference type="WBParaSite" id="TCLT_0001039701-mRNA-1"/>
    </source>
</evidence>
<feature type="transmembrane region" description="Helical" evidence="10">
    <location>
        <begin position="79"/>
        <end position="101"/>
    </location>
</feature>
<proteinExistence type="predicted"/>
<dbReference type="AlphaFoldDB" id="A0A0N5DB35"/>
<dbReference type="Pfam" id="PF00001">
    <property type="entry name" value="7tm_1"/>
    <property type="match status" value="1"/>
</dbReference>
<dbReference type="OMA" id="LSHMSCA"/>
<keyword evidence="4 10" id="KW-1133">Transmembrane helix</keyword>
<evidence type="ECO:0000256" key="8">
    <source>
        <dbReference type="ARBA" id="ARBA00023180"/>
    </source>
</evidence>
<evidence type="ECO:0000256" key="3">
    <source>
        <dbReference type="ARBA" id="ARBA00022692"/>
    </source>
</evidence>
<dbReference type="InterPro" id="IPR000276">
    <property type="entry name" value="GPCR_Rhodpsn"/>
</dbReference>
<feature type="transmembrane region" description="Helical" evidence="10">
    <location>
        <begin position="222"/>
        <end position="240"/>
    </location>
</feature>
<protein>
    <submittedName>
        <fullName evidence="14">G_PROTEIN_RECEP_F1_2 domain-containing protein</fullName>
    </submittedName>
</protein>
<dbReference type="Gene3D" id="1.20.1070.10">
    <property type="entry name" value="Rhodopsin 7-helix transmembrane proteins"/>
    <property type="match status" value="1"/>
</dbReference>
<dbReference type="PROSITE" id="PS50262">
    <property type="entry name" value="G_PROTEIN_RECEP_F1_2"/>
    <property type="match status" value="1"/>
</dbReference>
<dbReference type="EMBL" id="UYYF01005084">
    <property type="protein sequence ID" value="VDN08075.1"/>
    <property type="molecule type" value="Genomic_DNA"/>
</dbReference>
<organism evidence="14">
    <name type="scientific">Thelazia callipaeda</name>
    <name type="common">Oriental eyeworm</name>
    <name type="synonym">Parasitic nematode</name>
    <dbReference type="NCBI Taxonomy" id="103827"/>
    <lineage>
        <taxon>Eukaryota</taxon>
        <taxon>Metazoa</taxon>
        <taxon>Ecdysozoa</taxon>
        <taxon>Nematoda</taxon>
        <taxon>Chromadorea</taxon>
        <taxon>Rhabditida</taxon>
        <taxon>Spirurina</taxon>
        <taxon>Spiruromorpha</taxon>
        <taxon>Thelazioidea</taxon>
        <taxon>Thelaziidae</taxon>
        <taxon>Thelazia</taxon>
    </lineage>
</organism>
<dbReference type="PANTHER" id="PTHR24246:SF27">
    <property type="entry name" value="ADENOSINE RECEPTOR, ISOFORM A"/>
    <property type="match status" value="1"/>
</dbReference>
<feature type="domain" description="G-protein coupled receptors family 1 profile" evidence="11">
    <location>
        <begin position="22"/>
        <end position="278"/>
    </location>
</feature>
<keyword evidence="9" id="KW-0807">Transducer</keyword>
<dbReference type="WBParaSite" id="TCLT_0001039701-mRNA-1">
    <property type="protein sequence ID" value="TCLT_0001039701-mRNA-1"/>
    <property type="gene ID" value="TCLT_0001039701"/>
</dbReference>
<dbReference type="GO" id="GO:0004930">
    <property type="term" value="F:G protein-coupled receptor activity"/>
    <property type="evidence" value="ECO:0007669"/>
    <property type="project" value="UniProtKB-KW"/>
</dbReference>
<evidence type="ECO:0000313" key="13">
    <source>
        <dbReference type="Proteomes" id="UP000276776"/>
    </source>
</evidence>
<feature type="transmembrane region" description="Helical" evidence="10">
    <location>
        <begin position="122"/>
        <end position="144"/>
    </location>
</feature>
<evidence type="ECO:0000256" key="6">
    <source>
        <dbReference type="ARBA" id="ARBA00023136"/>
    </source>
</evidence>
<dbReference type="SUPFAM" id="SSF81321">
    <property type="entry name" value="Family A G protein-coupled receptor-like"/>
    <property type="match status" value="1"/>
</dbReference>
<sequence>MVTAVKIYATAEIVLSVHISVSNLIVLWLYLGSQHLRTITNTYIFFLALTDFLIGSIGIPLTVYSVLTRAPHSFLPCLAIHSTLCTLCTISIFHLLAIALDKYISICCKSQIMKQSHRYQRAIVLIAGAWISGALVLMVQLLWFSDFRQSYDRFSGECYFTEVVDYRYLVYVIFFGTIVLPTFIIIYCYARIYSYIQDEEYRIKFLLRDRERERRVRSRRKLISTMSLLVSTYGICWYPLHTLNTINLFFPELRSYPNITLSAVVLSHVSCAVNPLIYAYGIPGFKQALQAICKHHTDESYRPARRNHGLSSFCYSKQVAHQKTSTTSFQYLETLSPKYSTASARKNRNRKSKAQRKITEPDDYMILRQTIRQSFNMYVKSVT</sequence>
<dbReference type="OrthoDB" id="9445642at2759"/>
<name>A0A0N5DB35_THECL</name>
<evidence type="ECO:0000256" key="4">
    <source>
        <dbReference type="ARBA" id="ARBA00022989"/>
    </source>
</evidence>
<dbReference type="PANTHER" id="PTHR24246">
    <property type="entry name" value="OLFACTORY RECEPTOR AND ADENOSINE RECEPTOR"/>
    <property type="match status" value="1"/>
</dbReference>